<evidence type="ECO:0000256" key="1">
    <source>
        <dbReference type="ARBA" id="ARBA00004651"/>
    </source>
</evidence>
<dbReference type="InterPro" id="IPR000917">
    <property type="entry name" value="Sulfatase_N"/>
</dbReference>
<protein>
    <submittedName>
        <fullName evidence="8">LTA synthase family protein</fullName>
    </submittedName>
</protein>
<dbReference type="Pfam" id="PF00884">
    <property type="entry name" value="Sulfatase"/>
    <property type="match status" value="1"/>
</dbReference>
<reference evidence="8" key="1">
    <citation type="submission" date="2022-03" db="EMBL/GenBank/DDBJ databases">
        <title>Genome Identification and Characterization of new species Bdellovibrio reynosense LBG001 sp. nov. from a Mexico soil sample.</title>
        <authorList>
            <person name="Camilli A."/>
            <person name="Ajao Y."/>
            <person name="Guo X."/>
        </authorList>
    </citation>
    <scope>NUCLEOTIDE SEQUENCE</scope>
    <source>
        <strain evidence="8">LBG001</strain>
    </source>
</reference>
<keyword evidence="3 6" id="KW-0812">Transmembrane</keyword>
<evidence type="ECO:0000256" key="4">
    <source>
        <dbReference type="ARBA" id="ARBA00022989"/>
    </source>
</evidence>
<name>A0ABY4C975_9BACT</name>
<evidence type="ECO:0000259" key="7">
    <source>
        <dbReference type="Pfam" id="PF00884"/>
    </source>
</evidence>
<feature type="transmembrane region" description="Helical" evidence="6">
    <location>
        <begin position="82"/>
        <end position="104"/>
    </location>
</feature>
<sequence>MFGPSFRLVKLCALILVAMVFYTLARVEFLAWNWNLFSTKPFADILWSFVVGWRFDISAILMMASPLLLLSFLPWPKAWEKYYSTTTWILFSVLQTPFLILNLIDTEFINFVGRRTTYDSLFVVNEAQGKFLNFFTSYWILFVANTIIVGLFIFSVRWMMKKTLQTQTLQWSEKGKRLKLWFAHGFLCFVALVLAVVGIRGGLQGKPISFVNANVFTVPLLNNLILNSTFTFVKSFGTEKLVRAQYFSDKNEMLKNLNGVNKTSSLDGRRPIKPQNVVIIILESFGEEYLGPVAGKPSYTPFLDSLQQRSLNFKNAYANGRRSIEGVGAVMAGIPALMAEPFISSHFTANYFVGLGTLLDQKNYSSAFFHGGHNGTMFFDSFMQSAGVEKYFGSKEYGNSADDDGVWGIWDEPFLQWMVAQMDSIPQPFMTSVFTLTSHQPYKIPEKYKAQFPEGPIEILKTVSYTDFALKKFFEEAEKKPWFKDTLFIITADHASMHYREEYKNDIGSYRIPLMLYHPTFKFPETDTEMIVQQIDILPTVLDFLGIPEKEKNYLGSSLFAVADKVAVNFNDGRYLLFAKDHYLRWVPGEPEAKMYAINDRESTKEIIENGVRKSELTSKLKATVQYFNEGMWDNKLYYPTR</sequence>
<dbReference type="PANTHER" id="PTHR47371">
    <property type="entry name" value="LIPOTEICHOIC ACID SYNTHASE"/>
    <property type="match status" value="1"/>
</dbReference>
<keyword evidence="9" id="KW-1185">Reference proteome</keyword>
<evidence type="ECO:0000313" key="9">
    <source>
        <dbReference type="Proteomes" id="UP000830116"/>
    </source>
</evidence>
<proteinExistence type="predicted"/>
<feature type="domain" description="Sulfatase N-terminal" evidence="7">
    <location>
        <begin position="275"/>
        <end position="547"/>
    </location>
</feature>
<dbReference type="PANTHER" id="PTHR47371:SF3">
    <property type="entry name" value="PHOSPHOGLYCEROL TRANSFERASE I"/>
    <property type="match status" value="1"/>
</dbReference>
<dbReference type="PIRSF" id="PIRSF005091">
    <property type="entry name" value="Mmb_sulf_HI1246"/>
    <property type="match status" value="1"/>
</dbReference>
<feature type="transmembrane region" description="Helical" evidence="6">
    <location>
        <begin position="180"/>
        <end position="199"/>
    </location>
</feature>
<feature type="transmembrane region" description="Helical" evidence="6">
    <location>
        <begin position="7"/>
        <end position="25"/>
    </location>
</feature>
<dbReference type="Gene3D" id="3.30.1120.80">
    <property type="match status" value="1"/>
</dbReference>
<accession>A0ABY4C975</accession>
<evidence type="ECO:0000256" key="5">
    <source>
        <dbReference type="ARBA" id="ARBA00023136"/>
    </source>
</evidence>
<evidence type="ECO:0000256" key="6">
    <source>
        <dbReference type="SAM" id="Phobius"/>
    </source>
</evidence>
<dbReference type="EMBL" id="CP093442">
    <property type="protein sequence ID" value="UOF01284.1"/>
    <property type="molecule type" value="Genomic_DNA"/>
</dbReference>
<dbReference type="RefSeq" id="WP_243537687.1">
    <property type="nucleotide sequence ID" value="NZ_CP093442.1"/>
</dbReference>
<dbReference type="CDD" id="cd16015">
    <property type="entry name" value="LTA_synthase"/>
    <property type="match status" value="1"/>
</dbReference>
<dbReference type="InterPro" id="IPR050448">
    <property type="entry name" value="OpgB/LTA_synthase_biosynth"/>
</dbReference>
<dbReference type="Gene3D" id="3.40.720.10">
    <property type="entry name" value="Alkaline Phosphatase, subunit A"/>
    <property type="match status" value="1"/>
</dbReference>
<dbReference type="Proteomes" id="UP000830116">
    <property type="component" value="Chromosome"/>
</dbReference>
<keyword evidence="5 6" id="KW-0472">Membrane</keyword>
<dbReference type="SUPFAM" id="SSF53649">
    <property type="entry name" value="Alkaline phosphatase-like"/>
    <property type="match status" value="1"/>
</dbReference>
<feature type="transmembrane region" description="Helical" evidence="6">
    <location>
        <begin position="138"/>
        <end position="159"/>
    </location>
</feature>
<evidence type="ECO:0000256" key="2">
    <source>
        <dbReference type="ARBA" id="ARBA00022475"/>
    </source>
</evidence>
<keyword evidence="4 6" id="KW-1133">Transmembrane helix</keyword>
<feature type="transmembrane region" description="Helical" evidence="6">
    <location>
        <begin position="45"/>
        <end position="70"/>
    </location>
</feature>
<organism evidence="8 9">
    <name type="scientific">Bdellovibrio reynosensis</name>
    <dbReference type="NCBI Taxonomy" id="2835041"/>
    <lineage>
        <taxon>Bacteria</taxon>
        <taxon>Pseudomonadati</taxon>
        <taxon>Bdellovibrionota</taxon>
        <taxon>Bdellovibrionia</taxon>
        <taxon>Bdellovibrionales</taxon>
        <taxon>Pseudobdellovibrionaceae</taxon>
        <taxon>Bdellovibrio</taxon>
    </lineage>
</organism>
<comment type="subcellular location">
    <subcellularLocation>
        <location evidence="1">Cell membrane</location>
        <topology evidence="1">Multi-pass membrane protein</topology>
    </subcellularLocation>
</comment>
<dbReference type="InterPro" id="IPR012160">
    <property type="entry name" value="LtaS-like"/>
</dbReference>
<dbReference type="InterPro" id="IPR017850">
    <property type="entry name" value="Alkaline_phosphatase_core_sf"/>
</dbReference>
<keyword evidence="2" id="KW-1003">Cell membrane</keyword>
<evidence type="ECO:0000256" key="3">
    <source>
        <dbReference type="ARBA" id="ARBA00022692"/>
    </source>
</evidence>
<evidence type="ECO:0000313" key="8">
    <source>
        <dbReference type="EMBL" id="UOF01284.1"/>
    </source>
</evidence>
<gene>
    <name evidence="8" type="ORF">MNR06_16440</name>
</gene>